<organism evidence="2 3">
    <name type="scientific">Marasmiellus scandens</name>
    <dbReference type="NCBI Taxonomy" id="2682957"/>
    <lineage>
        <taxon>Eukaryota</taxon>
        <taxon>Fungi</taxon>
        <taxon>Dikarya</taxon>
        <taxon>Basidiomycota</taxon>
        <taxon>Agaricomycotina</taxon>
        <taxon>Agaricomycetes</taxon>
        <taxon>Agaricomycetidae</taxon>
        <taxon>Agaricales</taxon>
        <taxon>Marasmiineae</taxon>
        <taxon>Omphalotaceae</taxon>
        <taxon>Marasmiellus</taxon>
    </lineage>
</organism>
<dbReference type="Proteomes" id="UP001498398">
    <property type="component" value="Unassembled WGS sequence"/>
</dbReference>
<keyword evidence="3" id="KW-1185">Reference proteome</keyword>
<dbReference type="InterPro" id="IPR036744">
    <property type="entry name" value="RAP_sf"/>
</dbReference>
<reference evidence="2 3" key="1">
    <citation type="submission" date="2024-01" db="EMBL/GenBank/DDBJ databases">
        <title>A draft genome for the cacao thread blight pathogen Marasmiellus scandens.</title>
        <authorList>
            <person name="Baruah I.K."/>
            <person name="Leung J."/>
            <person name="Bukari Y."/>
            <person name="Amoako-Attah I."/>
            <person name="Meinhardt L.W."/>
            <person name="Bailey B.A."/>
            <person name="Cohen S.P."/>
        </authorList>
    </citation>
    <scope>NUCLEOTIDE SEQUENCE [LARGE SCALE GENOMIC DNA]</scope>
    <source>
        <strain evidence="2 3">GH-19</strain>
    </source>
</reference>
<evidence type="ECO:0000313" key="2">
    <source>
        <dbReference type="EMBL" id="KAK7434478.1"/>
    </source>
</evidence>
<accession>A0ABR1IJN5</accession>
<sequence length="133" mass="15850">MGHALLDRGKDVLPGTHSFQKKMSQHVPAVSPRKLKQSKGKEKALEELTKEEHEELEDEVMDGKLWRVCPKSGFSQEEMHAFMEENRQVQFFHDEMEQWLEQMEIKHAEFHHAIKYFRRFSQIWTKLADKLNT</sequence>
<dbReference type="SUPFAM" id="SSF47045">
    <property type="entry name" value="RAP domain-like"/>
    <property type="match status" value="1"/>
</dbReference>
<protein>
    <submittedName>
        <fullName evidence="2">Uncharacterized protein</fullName>
    </submittedName>
</protein>
<dbReference type="EMBL" id="JBANRG010000123">
    <property type="protein sequence ID" value="KAK7434478.1"/>
    <property type="molecule type" value="Genomic_DNA"/>
</dbReference>
<feature type="compositionally biased region" description="Basic and acidic residues" evidence="1">
    <location>
        <begin position="1"/>
        <end position="11"/>
    </location>
</feature>
<feature type="compositionally biased region" description="Basic and acidic residues" evidence="1">
    <location>
        <begin position="39"/>
        <end position="53"/>
    </location>
</feature>
<gene>
    <name evidence="2" type="ORF">VKT23_020161</name>
</gene>
<name>A0ABR1IJN5_9AGAR</name>
<evidence type="ECO:0000256" key="1">
    <source>
        <dbReference type="SAM" id="MobiDB-lite"/>
    </source>
</evidence>
<proteinExistence type="predicted"/>
<comment type="caution">
    <text evidence="2">The sequence shown here is derived from an EMBL/GenBank/DDBJ whole genome shotgun (WGS) entry which is preliminary data.</text>
</comment>
<evidence type="ECO:0000313" key="3">
    <source>
        <dbReference type="Proteomes" id="UP001498398"/>
    </source>
</evidence>
<feature type="region of interest" description="Disordered" evidence="1">
    <location>
        <begin position="1"/>
        <end position="56"/>
    </location>
</feature>